<reference evidence="2 3" key="2">
    <citation type="journal article" date="2010" name="Stand. Genomic Sci.">
        <title>Complete genome sequence of Xylanimonas cellulosilytica type strain (XIL07).</title>
        <authorList>
            <person name="Foster B."/>
            <person name="Pukall R."/>
            <person name="Abt B."/>
            <person name="Nolan M."/>
            <person name="Glavina Del Rio T."/>
            <person name="Chen F."/>
            <person name="Lucas S."/>
            <person name="Tice H."/>
            <person name="Pitluck S."/>
            <person name="Cheng J.-F."/>
            <person name="Chertkov O."/>
            <person name="Brettin T."/>
            <person name="Han C."/>
            <person name="Detter J.C."/>
            <person name="Bruce D."/>
            <person name="Goodwin L."/>
            <person name="Ivanova N."/>
            <person name="Mavromatis K."/>
            <person name="Pati A."/>
            <person name="Mikhailova N."/>
            <person name="Chen A."/>
            <person name="Palaniappan K."/>
            <person name="Land M."/>
            <person name="Hauser L."/>
            <person name="Chang Y.-J."/>
            <person name="Jeffries C.D."/>
            <person name="Chain P."/>
            <person name="Rohde M."/>
            <person name="Goeker M."/>
            <person name="Bristow J."/>
            <person name="Eisen J.A."/>
            <person name="Markowitz V."/>
            <person name="Hugenholtz P."/>
            <person name="Kyrpides N.C."/>
            <person name="Klenk H.-P."/>
            <person name="Lapidus A."/>
        </authorList>
    </citation>
    <scope>NUCLEOTIDE SEQUENCE [LARGE SCALE GENOMIC DNA]</scope>
    <source>
        <strain evidence="3">DSM 15894 / CECT 5975 / LMG 20990 / XIL07</strain>
    </source>
</reference>
<proteinExistence type="predicted"/>
<dbReference type="STRING" id="446471.Xcel_1113"/>
<feature type="domain" description="Flavodoxin-like" evidence="1">
    <location>
        <begin position="3"/>
        <end position="164"/>
    </location>
</feature>
<dbReference type="InterPro" id="IPR029039">
    <property type="entry name" value="Flavoprotein-like_sf"/>
</dbReference>
<reference evidence="3" key="1">
    <citation type="submission" date="2009-11" db="EMBL/GenBank/DDBJ databases">
        <title>The complete chromosome of Xylanimonas cellulosilytica DSM 15894.</title>
        <authorList>
            <consortium name="US DOE Joint Genome Institute (JGI-PGF)"/>
            <person name="Lucas S."/>
            <person name="Copeland A."/>
            <person name="Lapidus A."/>
            <person name="Glavina del Rio T."/>
            <person name="Dalin E."/>
            <person name="Tice H."/>
            <person name="Bruce D."/>
            <person name="Goodwin L."/>
            <person name="Pitluck S."/>
            <person name="Kyrpides N."/>
            <person name="Mavromatis K."/>
            <person name="Ivanova N."/>
            <person name="Mikhailova N."/>
            <person name="Foster B."/>
            <person name="Clum A."/>
            <person name="Brettin T."/>
            <person name="Detter J.C."/>
            <person name="Han C."/>
            <person name="Larimer F."/>
            <person name="Land M."/>
            <person name="Hauser L."/>
            <person name="Markowitz V."/>
            <person name="Cheng J.F."/>
            <person name="Hugenholtz P."/>
            <person name="Woyke T."/>
            <person name="Wu D."/>
            <person name="Gehrich-Schroeter G."/>
            <person name="Schneider S."/>
            <person name="Pukall S.R."/>
            <person name="Klenk H.P."/>
            <person name="Eisen J.A."/>
        </authorList>
    </citation>
    <scope>NUCLEOTIDE SEQUENCE [LARGE SCALE GENOMIC DNA]</scope>
    <source>
        <strain evidence="3">DSM 15894 / CECT 5975 / LMG 20990 / XIL07</strain>
    </source>
</reference>
<dbReference type="KEGG" id="xce:Xcel_1113"/>
<dbReference type="SUPFAM" id="SSF52218">
    <property type="entry name" value="Flavoproteins"/>
    <property type="match status" value="1"/>
</dbReference>
<protein>
    <recommendedName>
        <fullName evidence="1">Flavodoxin-like domain-containing protein</fullName>
    </recommendedName>
</protein>
<dbReference type="GO" id="GO:0009055">
    <property type="term" value="F:electron transfer activity"/>
    <property type="evidence" value="ECO:0007669"/>
    <property type="project" value="InterPro"/>
</dbReference>
<dbReference type="AlphaFoldDB" id="D1BZJ0"/>
<dbReference type="OrthoDB" id="3253043at2"/>
<dbReference type="Pfam" id="PF00258">
    <property type="entry name" value="Flavodoxin_1"/>
    <property type="match status" value="1"/>
</dbReference>
<organism evidence="2 3">
    <name type="scientific">Xylanimonas cellulosilytica (strain DSM 15894 / JCM 12276 / CECT 5975 / KCTC 9989 / LMG 20990 / NBRC 107835 / XIL07)</name>
    <dbReference type="NCBI Taxonomy" id="446471"/>
    <lineage>
        <taxon>Bacteria</taxon>
        <taxon>Bacillati</taxon>
        <taxon>Actinomycetota</taxon>
        <taxon>Actinomycetes</taxon>
        <taxon>Micrococcales</taxon>
        <taxon>Promicromonosporaceae</taxon>
        <taxon>Xylanimonas</taxon>
    </lineage>
</organism>
<accession>D1BZJ0</accession>
<dbReference type="eggNOG" id="COG0716">
    <property type="taxonomic scope" value="Bacteria"/>
</dbReference>
<sequence length="174" mass="18780">MSALVVYETSYGSTAAVARAVAEGIARHLLVRVVPVGDPGADQATEDTLVVIGGPTHAFGMSRAATRREAQERHDELPTARPGIRDWIGLLPADRPDRLYATFDTRVAGARHLPGSAARAAERALRHGGHHIVVRGESFYVVGTDGPLLPDEEVRARNWGEHLARTVTALWARP</sequence>
<dbReference type="InterPro" id="IPR008254">
    <property type="entry name" value="Flavodoxin/NO_synth"/>
</dbReference>
<evidence type="ECO:0000259" key="1">
    <source>
        <dbReference type="PROSITE" id="PS50902"/>
    </source>
</evidence>
<dbReference type="PROSITE" id="PS00201">
    <property type="entry name" value="FLAVODOXIN"/>
    <property type="match status" value="1"/>
</dbReference>
<dbReference type="EMBL" id="CP001821">
    <property type="protein sequence ID" value="ACZ30144.1"/>
    <property type="molecule type" value="Genomic_DNA"/>
</dbReference>
<name>D1BZJ0_XYLCX</name>
<evidence type="ECO:0000313" key="3">
    <source>
        <dbReference type="Proteomes" id="UP000002255"/>
    </source>
</evidence>
<keyword evidence="3" id="KW-1185">Reference proteome</keyword>
<dbReference type="HOGENOM" id="CLU_132523_0_0_11"/>
<dbReference type="Gene3D" id="3.40.50.360">
    <property type="match status" value="1"/>
</dbReference>
<dbReference type="InterPro" id="IPR001226">
    <property type="entry name" value="Flavodoxin_CS"/>
</dbReference>
<evidence type="ECO:0000313" key="2">
    <source>
        <dbReference type="EMBL" id="ACZ30144.1"/>
    </source>
</evidence>
<dbReference type="PROSITE" id="PS50902">
    <property type="entry name" value="FLAVODOXIN_LIKE"/>
    <property type="match status" value="1"/>
</dbReference>
<dbReference type="Proteomes" id="UP000002255">
    <property type="component" value="Chromosome"/>
</dbReference>
<dbReference type="GO" id="GO:0010181">
    <property type="term" value="F:FMN binding"/>
    <property type="evidence" value="ECO:0007669"/>
    <property type="project" value="InterPro"/>
</dbReference>
<dbReference type="RefSeq" id="WP_012877886.1">
    <property type="nucleotide sequence ID" value="NC_013530.1"/>
</dbReference>
<gene>
    <name evidence="2" type="ordered locus">Xcel_1113</name>
</gene>